<dbReference type="EMBL" id="CAJPEX010001893">
    <property type="protein sequence ID" value="CAG0920160.1"/>
    <property type="molecule type" value="Genomic_DNA"/>
</dbReference>
<proteinExistence type="predicted"/>
<gene>
    <name evidence="2" type="ORF">NMOB1V02_LOCUS7673</name>
</gene>
<evidence type="ECO:0000313" key="3">
    <source>
        <dbReference type="Proteomes" id="UP000678499"/>
    </source>
</evidence>
<dbReference type="AlphaFoldDB" id="A0A7R9BU42"/>
<accession>A0A7R9BU42</accession>
<organism evidence="2">
    <name type="scientific">Notodromas monacha</name>
    <dbReference type="NCBI Taxonomy" id="399045"/>
    <lineage>
        <taxon>Eukaryota</taxon>
        <taxon>Metazoa</taxon>
        <taxon>Ecdysozoa</taxon>
        <taxon>Arthropoda</taxon>
        <taxon>Crustacea</taxon>
        <taxon>Oligostraca</taxon>
        <taxon>Ostracoda</taxon>
        <taxon>Podocopa</taxon>
        <taxon>Podocopida</taxon>
        <taxon>Cypridocopina</taxon>
        <taxon>Cypridoidea</taxon>
        <taxon>Cyprididae</taxon>
        <taxon>Notodromas</taxon>
    </lineage>
</organism>
<feature type="compositionally biased region" description="Polar residues" evidence="1">
    <location>
        <begin position="1"/>
        <end position="17"/>
    </location>
</feature>
<reference evidence="2" key="1">
    <citation type="submission" date="2020-11" db="EMBL/GenBank/DDBJ databases">
        <authorList>
            <person name="Tran Van P."/>
        </authorList>
    </citation>
    <scope>NUCLEOTIDE SEQUENCE</scope>
</reference>
<keyword evidence="3" id="KW-1185">Reference proteome</keyword>
<feature type="region of interest" description="Disordered" evidence="1">
    <location>
        <begin position="1"/>
        <end position="31"/>
    </location>
</feature>
<protein>
    <submittedName>
        <fullName evidence="2">Uncharacterized protein</fullName>
    </submittedName>
</protein>
<evidence type="ECO:0000313" key="2">
    <source>
        <dbReference type="EMBL" id="CAD7280008.1"/>
    </source>
</evidence>
<dbReference type="Proteomes" id="UP000678499">
    <property type="component" value="Unassembled WGS sequence"/>
</dbReference>
<name>A0A7R9BU42_9CRUS</name>
<evidence type="ECO:0000256" key="1">
    <source>
        <dbReference type="SAM" id="MobiDB-lite"/>
    </source>
</evidence>
<dbReference type="EMBL" id="OA883930">
    <property type="protein sequence ID" value="CAD7280008.1"/>
    <property type="molecule type" value="Genomic_DNA"/>
</dbReference>
<sequence length="206" mass="22128">MESSNSSTKSQTMPSTTAAPEQAPPKPAATPAAHSPALVWIHEFVLYARMVDPNVSCQEQCVGKRHVSVAREWTAEPWQSRDTAHVVPLLLPTTVQNEQTLGPGHRLEQWNAGDTSADGTGDPIGVTVAIHDALHQLLLRFVCVVSGGYTLSLVVPGKGSESKRRPSQTQLLKRTTSVRYTCLVPPPPSPAAGLPPFVLRPTQCSV</sequence>